<feature type="domain" description="RNA polymerase sigma factor 70 region 4 type 2" evidence="1">
    <location>
        <begin position="165"/>
        <end position="214"/>
    </location>
</feature>
<dbReference type="SUPFAM" id="SSF88659">
    <property type="entry name" value="Sigma3 and sigma4 domains of RNA polymerase sigma factors"/>
    <property type="match status" value="1"/>
</dbReference>
<name>A0A9D1ALA7_9FIRM</name>
<dbReference type="AlphaFoldDB" id="A0A9D1ALA7"/>
<dbReference type="CDD" id="cd06171">
    <property type="entry name" value="Sigma70_r4"/>
    <property type="match status" value="1"/>
</dbReference>
<dbReference type="Pfam" id="PF08281">
    <property type="entry name" value="Sigma70_r4_2"/>
    <property type="match status" value="1"/>
</dbReference>
<organism evidence="2 3">
    <name type="scientific">Candidatus Caccousia avicola</name>
    <dbReference type="NCBI Taxonomy" id="2840721"/>
    <lineage>
        <taxon>Bacteria</taxon>
        <taxon>Bacillati</taxon>
        <taxon>Bacillota</taxon>
        <taxon>Clostridia</taxon>
        <taxon>Eubacteriales</taxon>
        <taxon>Oscillospiraceae</taxon>
        <taxon>Oscillospiraceae incertae sedis</taxon>
        <taxon>Candidatus Caccousia</taxon>
    </lineage>
</organism>
<gene>
    <name evidence="2" type="ORF">IAB89_03885</name>
</gene>
<dbReference type="GO" id="GO:0003677">
    <property type="term" value="F:DNA binding"/>
    <property type="evidence" value="ECO:0007669"/>
    <property type="project" value="InterPro"/>
</dbReference>
<reference evidence="2" key="2">
    <citation type="journal article" date="2021" name="PeerJ">
        <title>Extensive microbial diversity within the chicken gut microbiome revealed by metagenomics and culture.</title>
        <authorList>
            <person name="Gilroy R."/>
            <person name="Ravi A."/>
            <person name="Getino M."/>
            <person name="Pursley I."/>
            <person name="Horton D.L."/>
            <person name="Alikhan N.F."/>
            <person name="Baker D."/>
            <person name="Gharbi K."/>
            <person name="Hall N."/>
            <person name="Watson M."/>
            <person name="Adriaenssens E.M."/>
            <person name="Foster-Nyarko E."/>
            <person name="Jarju S."/>
            <person name="Secka A."/>
            <person name="Antonio M."/>
            <person name="Oren A."/>
            <person name="Chaudhuri R.R."/>
            <person name="La Ragione R."/>
            <person name="Hildebrand F."/>
            <person name="Pallen M.J."/>
        </authorList>
    </citation>
    <scope>NUCLEOTIDE SEQUENCE</scope>
    <source>
        <strain evidence="2">ChiSxjej1B13-7958</strain>
    </source>
</reference>
<sequence>MAKRSHKGNAGQLPETTFRELLELVEKPTDRKRPSAKALRTSGTEVLVQAVYGDASITVYKNGWAIYTEGRRATVCNVWHCQKAVEYVFQDGCTQCVQFEEFADRSCVIRLALEGEYRLTRNESTRKRLRESADGNETIWKREPDKAPDILTEIIAHEESKALFRRIAGCLTVRQAQVFRLHILEGYSQGEVAEILGCTAANISMCVRRIREKLMDVMDARDMGES</sequence>
<dbReference type="EMBL" id="DVGZ01000040">
    <property type="protein sequence ID" value="HIR46791.1"/>
    <property type="molecule type" value="Genomic_DNA"/>
</dbReference>
<evidence type="ECO:0000313" key="2">
    <source>
        <dbReference type="EMBL" id="HIR46791.1"/>
    </source>
</evidence>
<dbReference type="InterPro" id="IPR036388">
    <property type="entry name" value="WH-like_DNA-bd_sf"/>
</dbReference>
<comment type="caution">
    <text evidence="2">The sequence shown here is derived from an EMBL/GenBank/DDBJ whole genome shotgun (WGS) entry which is preliminary data.</text>
</comment>
<dbReference type="GO" id="GO:0016987">
    <property type="term" value="F:sigma factor activity"/>
    <property type="evidence" value="ECO:0007669"/>
    <property type="project" value="InterPro"/>
</dbReference>
<dbReference type="GO" id="GO:0006352">
    <property type="term" value="P:DNA-templated transcription initiation"/>
    <property type="evidence" value="ECO:0007669"/>
    <property type="project" value="InterPro"/>
</dbReference>
<evidence type="ECO:0000259" key="1">
    <source>
        <dbReference type="Pfam" id="PF08281"/>
    </source>
</evidence>
<dbReference type="NCBIfam" id="TIGR02937">
    <property type="entry name" value="sigma70-ECF"/>
    <property type="match status" value="1"/>
</dbReference>
<dbReference type="InterPro" id="IPR013249">
    <property type="entry name" value="RNA_pol_sigma70_r4_t2"/>
</dbReference>
<accession>A0A9D1ALA7</accession>
<proteinExistence type="predicted"/>
<evidence type="ECO:0000313" key="3">
    <source>
        <dbReference type="Proteomes" id="UP000824242"/>
    </source>
</evidence>
<dbReference type="Gene3D" id="1.10.10.10">
    <property type="entry name" value="Winged helix-like DNA-binding domain superfamily/Winged helix DNA-binding domain"/>
    <property type="match status" value="1"/>
</dbReference>
<dbReference type="InterPro" id="IPR013324">
    <property type="entry name" value="RNA_pol_sigma_r3/r4-like"/>
</dbReference>
<dbReference type="InterPro" id="IPR014284">
    <property type="entry name" value="RNA_pol_sigma-70_dom"/>
</dbReference>
<protein>
    <submittedName>
        <fullName evidence="2">Sigma-70 family RNA polymerase sigma factor</fullName>
    </submittedName>
</protein>
<reference evidence="2" key="1">
    <citation type="submission" date="2020-10" db="EMBL/GenBank/DDBJ databases">
        <authorList>
            <person name="Gilroy R."/>
        </authorList>
    </citation>
    <scope>NUCLEOTIDE SEQUENCE</scope>
    <source>
        <strain evidence="2">ChiSxjej1B13-7958</strain>
    </source>
</reference>
<dbReference type="Proteomes" id="UP000824242">
    <property type="component" value="Unassembled WGS sequence"/>
</dbReference>